<feature type="transmembrane region" description="Helical" evidence="1">
    <location>
        <begin position="144"/>
        <end position="168"/>
    </location>
</feature>
<dbReference type="EMBL" id="BMJS01000026">
    <property type="protein sequence ID" value="GGG03169.1"/>
    <property type="molecule type" value="Genomic_DNA"/>
</dbReference>
<keyword evidence="1" id="KW-0472">Membrane</keyword>
<name>A0A8J2Z5W2_9GAMM</name>
<evidence type="ECO:0000256" key="1">
    <source>
        <dbReference type="SAM" id="Phobius"/>
    </source>
</evidence>
<feature type="transmembrane region" description="Helical" evidence="1">
    <location>
        <begin position="69"/>
        <end position="90"/>
    </location>
</feature>
<keyword evidence="1" id="KW-0812">Transmembrane</keyword>
<dbReference type="AlphaFoldDB" id="A0A8J2Z5W2"/>
<gene>
    <name evidence="2" type="ORF">GCM10010995_20770</name>
</gene>
<organism evidence="2 3">
    <name type="scientific">Cysteiniphilum litorale</name>
    <dbReference type="NCBI Taxonomy" id="2056700"/>
    <lineage>
        <taxon>Bacteria</taxon>
        <taxon>Pseudomonadati</taxon>
        <taxon>Pseudomonadota</taxon>
        <taxon>Gammaproteobacteria</taxon>
        <taxon>Thiotrichales</taxon>
        <taxon>Fastidiosibacteraceae</taxon>
        <taxon>Cysteiniphilum</taxon>
    </lineage>
</organism>
<keyword evidence="1" id="KW-1133">Transmembrane helix</keyword>
<keyword evidence="3" id="KW-1185">Reference proteome</keyword>
<reference evidence="2" key="2">
    <citation type="submission" date="2020-09" db="EMBL/GenBank/DDBJ databases">
        <authorList>
            <person name="Sun Q."/>
            <person name="Zhou Y."/>
        </authorList>
    </citation>
    <scope>NUCLEOTIDE SEQUENCE</scope>
    <source>
        <strain evidence="2">CGMCC 1.15758</strain>
    </source>
</reference>
<protein>
    <submittedName>
        <fullName evidence="2">Uncharacterized protein</fullName>
    </submittedName>
</protein>
<accession>A0A8J2Z5W2</accession>
<comment type="caution">
    <text evidence="2">The sequence shown here is derived from an EMBL/GenBank/DDBJ whole genome shotgun (WGS) entry which is preliminary data.</text>
</comment>
<dbReference type="RefSeq" id="WP_117003358.1">
    <property type="nucleotide sequence ID" value="NZ_BMJS01000026.1"/>
</dbReference>
<proteinExistence type="predicted"/>
<feature type="transmembrane region" description="Helical" evidence="1">
    <location>
        <begin position="43"/>
        <end position="63"/>
    </location>
</feature>
<sequence>MNELQKITDWKYVTTDKAKHIFAQLEKELDTSLETQKVLDDKLFKLLSFSIVAIPALFTAMQFTKVSAAIFIIAIGFLVCMLFCLLGVYARKYRARAEKPSDYMCTGVIDEPYRLFLYADAMSFQASISENIKSNQSKSKCYKLAIVSLFVGFSLSTLILAVACLYPIHLVQV</sequence>
<evidence type="ECO:0000313" key="2">
    <source>
        <dbReference type="EMBL" id="GGG03169.1"/>
    </source>
</evidence>
<evidence type="ECO:0000313" key="3">
    <source>
        <dbReference type="Proteomes" id="UP000636949"/>
    </source>
</evidence>
<dbReference type="Proteomes" id="UP000636949">
    <property type="component" value="Unassembled WGS sequence"/>
</dbReference>
<reference evidence="2" key="1">
    <citation type="journal article" date="2014" name="Int. J. Syst. Evol. Microbiol.">
        <title>Complete genome sequence of Corynebacterium casei LMG S-19264T (=DSM 44701T), isolated from a smear-ripened cheese.</title>
        <authorList>
            <consortium name="US DOE Joint Genome Institute (JGI-PGF)"/>
            <person name="Walter F."/>
            <person name="Albersmeier A."/>
            <person name="Kalinowski J."/>
            <person name="Ruckert C."/>
        </authorList>
    </citation>
    <scope>NUCLEOTIDE SEQUENCE</scope>
    <source>
        <strain evidence="2">CGMCC 1.15758</strain>
    </source>
</reference>